<protein>
    <recommendedName>
        <fullName evidence="1">FlgO domain-containing protein</fullName>
    </recommendedName>
</protein>
<feature type="domain" description="FlgO" evidence="1">
    <location>
        <begin position="80"/>
        <end position="207"/>
    </location>
</feature>
<dbReference type="Pfam" id="PF17680">
    <property type="entry name" value="FlgO"/>
    <property type="match status" value="1"/>
</dbReference>
<reference evidence="2 3" key="1">
    <citation type="submission" date="2016-10" db="EMBL/GenBank/DDBJ databases">
        <authorList>
            <person name="de Groot N.N."/>
        </authorList>
    </citation>
    <scope>NUCLEOTIDE SEQUENCE [LARGE SCALE GENOMIC DNA]</scope>
    <source>
        <strain evidence="2 3">DSM 6059</strain>
    </source>
</reference>
<dbReference type="InterPro" id="IPR041215">
    <property type="entry name" value="FlgO_dom"/>
</dbReference>
<keyword evidence="3" id="KW-1185">Reference proteome</keyword>
<dbReference type="RefSeq" id="WP_091981879.1">
    <property type="nucleotide sequence ID" value="NZ_FOLO01000006.1"/>
</dbReference>
<dbReference type="EMBL" id="FOLO01000006">
    <property type="protein sequence ID" value="SFC26021.1"/>
    <property type="molecule type" value="Genomic_DNA"/>
</dbReference>
<sequence length="224" mass="25049">MKHLVLISIILSSCNYEVLAQGSKHDYINVKSVNIAQGTHFRKELYSSSMQGWNGHPAAYNQIARVGRVNQHNIQSFVKKISGELLENLKYVSDETPLAVSSFVMLDGELMDSDIVGRQISESFIHEIYKAGIPVIDFKVTDYMRVTPDGDFILSRDFLELKDNLPIQYVLVGTLVRHRSGHIVNVRIVGIRSKAVVASAQGFIPEYITAGLIGENIRDGVRVF</sequence>
<dbReference type="STRING" id="1123010.SAMN02745724_01293"/>
<dbReference type="PIRSF" id="PIRSF028688">
    <property type="entry name" value="UCP_imp_028688"/>
    <property type="match status" value="1"/>
</dbReference>
<proteinExistence type="predicted"/>
<name>A0A1I1HQ73_9GAMM</name>
<dbReference type="InterPro" id="IPR014549">
    <property type="entry name" value="FlgO"/>
</dbReference>
<accession>A0A1I1HQ73</accession>
<evidence type="ECO:0000313" key="3">
    <source>
        <dbReference type="Proteomes" id="UP000198862"/>
    </source>
</evidence>
<evidence type="ECO:0000313" key="2">
    <source>
        <dbReference type="EMBL" id="SFC26021.1"/>
    </source>
</evidence>
<gene>
    <name evidence="2" type="ORF">SAMN02745724_01293</name>
</gene>
<evidence type="ECO:0000259" key="1">
    <source>
        <dbReference type="Pfam" id="PF17680"/>
    </source>
</evidence>
<organism evidence="2 3">
    <name type="scientific">Pseudoalteromonas denitrificans DSM 6059</name>
    <dbReference type="NCBI Taxonomy" id="1123010"/>
    <lineage>
        <taxon>Bacteria</taxon>
        <taxon>Pseudomonadati</taxon>
        <taxon>Pseudomonadota</taxon>
        <taxon>Gammaproteobacteria</taxon>
        <taxon>Alteromonadales</taxon>
        <taxon>Pseudoalteromonadaceae</taxon>
        <taxon>Pseudoalteromonas</taxon>
    </lineage>
</organism>
<dbReference type="Proteomes" id="UP000198862">
    <property type="component" value="Unassembled WGS sequence"/>
</dbReference>
<dbReference type="AlphaFoldDB" id="A0A1I1HQ73"/>
<dbReference type="OrthoDB" id="6116374at2"/>